<evidence type="ECO:0000313" key="9">
    <source>
        <dbReference type="Proteomes" id="UP000287166"/>
    </source>
</evidence>
<dbReference type="PANTHER" id="PTHR46239">
    <property type="entry name" value="DNA REPAIR PROTEIN RAD51 HOMOLOG 3 RAD51C"/>
    <property type="match status" value="1"/>
</dbReference>
<evidence type="ECO:0000256" key="2">
    <source>
        <dbReference type="ARBA" id="ARBA00022741"/>
    </source>
</evidence>
<keyword evidence="6" id="KW-0539">Nucleus</keyword>
<dbReference type="InterPro" id="IPR052093">
    <property type="entry name" value="HR_Repair_Mediator"/>
</dbReference>
<dbReference type="OrthoDB" id="5957327at2759"/>
<dbReference type="Proteomes" id="UP000287166">
    <property type="component" value="Unassembled WGS sequence"/>
</dbReference>
<dbReference type="STRING" id="139825.A0A401GPU7"/>
<comment type="caution">
    <text evidence="8">The sequence shown here is derived from an EMBL/GenBank/DDBJ whole genome shotgun (WGS) entry which is preliminary data.</text>
</comment>
<organism evidence="8 9">
    <name type="scientific">Sparassis crispa</name>
    <dbReference type="NCBI Taxonomy" id="139825"/>
    <lineage>
        <taxon>Eukaryota</taxon>
        <taxon>Fungi</taxon>
        <taxon>Dikarya</taxon>
        <taxon>Basidiomycota</taxon>
        <taxon>Agaricomycotina</taxon>
        <taxon>Agaricomycetes</taxon>
        <taxon>Polyporales</taxon>
        <taxon>Sparassidaceae</taxon>
        <taxon>Sparassis</taxon>
    </lineage>
</organism>
<evidence type="ECO:0000256" key="4">
    <source>
        <dbReference type="ARBA" id="ARBA00022840"/>
    </source>
</evidence>
<dbReference type="Gene3D" id="3.40.50.300">
    <property type="entry name" value="P-loop containing nucleotide triphosphate hydrolases"/>
    <property type="match status" value="1"/>
</dbReference>
<feature type="domain" description="RecA family profile 1" evidence="7">
    <location>
        <begin position="42"/>
        <end position="205"/>
    </location>
</feature>
<evidence type="ECO:0000256" key="5">
    <source>
        <dbReference type="ARBA" id="ARBA00023204"/>
    </source>
</evidence>
<evidence type="ECO:0000259" key="7">
    <source>
        <dbReference type="PROSITE" id="PS50162"/>
    </source>
</evidence>
<keyword evidence="3" id="KW-0227">DNA damage</keyword>
<sequence length="282" mass="30499">MTPELLAEGLNIPLTSSQAVFSATQAPRAVPMTQSAASMVSSAKTYITLCDPLDKLLDGGLKRGHILEISGPPGSAKETLAANIVRSFVSTGDEVLFIDMQNMMSPATLNRILHKSYVPPEHRKLVHHLNLHSLPDLMIFLNNLPYYLGTHPKITLLVLNSLSFPFQSAVGLGIPTRNALLEKVRQTLSKTCASSNLTIVITSQLATKMLNPDGSAANFDTGSRAVIVPQLGNTYLPSGRTSRVIVVPQTRSTGVLRLLLSPTHVQGRRREESYEKIGGAIQ</sequence>
<evidence type="ECO:0000256" key="1">
    <source>
        <dbReference type="ARBA" id="ARBA00004123"/>
    </source>
</evidence>
<dbReference type="GO" id="GO:0007131">
    <property type="term" value="P:reciprocal meiotic recombination"/>
    <property type="evidence" value="ECO:0007669"/>
    <property type="project" value="TreeGrafter"/>
</dbReference>
<dbReference type="PROSITE" id="PS50162">
    <property type="entry name" value="RECA_2"/>
    <property type="match status" value="1"/>
</dbReference>
<dbReference type="GO" id="GO:0000707">
    <property type="term" value="P:meiotic DNA recombinase assembly"/>
    <property type="evidence" value="ECO:0007669"/>
    <property type="project" value="TreeGrafter"/>
</dbReference>
<dbReference type="GO" id="GO:0008821">
    <property type="term" value="F:crossover junction DNA endonuclease activity"/>
    <property type="evidence" value="ECO:0007669"/>
    <property type="project" value="TreeGrafter"/>
</dbReference>
<dbReference type="GO" id="GO:0005524">
    <property type="term" value="F:ATP binding"/>
    <property type="evidence" value="ECO:0007669"/>
    <property type="project" value="UniProtKB-KW"/>
</dbReference>
<dbReference type="GO" id="GO:0000400">
    <property type="term" value="F:four-way junction DNA binding"/>
    <property type="evidence" value="ECO:0007669"/>
    <property type="project" value="TreeGrafter"/>
</dbReference>
<dbReference type="GO" id="GO:0033063">
    <property type="term" value="C:Rad51B-Rad51C-Rad51D-XRCC2 complex"/>
    <property type="evidence" value="ECO:0007669"/>
    <property type="project" value="TreeGrafter"/>
</dbReference>
<keyword evidence="4" id="KW-0067">ATP-binding</keyword>
<evidence type="ECO:0000256" key="6">
    <source>
        <dbReference type="ARBA" id="ARBA00023242"/>
    </source>
</evidence>
<keyword evidence="5" id="KW-0234">DNA repair</keyword>
<dbReference type="GO" id="GO:0005657">
    <property type="term" value="C:replication fork"/>
    <property type="evidence" value="ECO:0007669"/>
    <property type="project" value="TreeGrafter"/>
</dbReference>
<comment type="subcellular location">
    <subcellularLocation>
        <location evidence="1">Nucleus</location>
    </subcellularLocation>
</comment>
<dbReference type="PANTHER" id="PTHR46239:SF1">
    <property type="entry name" value="DNA REPAIR PROTEIN RAD51 HOMOLOG 3"/>
    <property type="match status" value="1"/>
</dbReference>
<dbReference type="SUPFAM" id="SSF52540">
    <property type="entry name" value="P-loop containing nucleoside triphosphate hydrolases"/>
    <property type="match status" value="1"/>
</dbReference>
<proteinExistence type="predicted"/>
<gene>
    <name evidence="8" type="ORF">SCP_0508400</name>
</gene>
<protein>
    <submittedName>
        <fullName evidence="8">DNA repair and recombination protein</fullName>
    </submittedName>
</protein>
<keyword evidence="2" id="KW-0547">Nucleotide-binding</keyword>
<reference evidence="8 9" key="1">
    <citation type="journal article" date="2018" name="Sci. Rep.">
        <title>Genome sequence of the cauliflower mushroom Sparassis crispa (Hanabiratake) and its association with beneficial usage.</title>
        <authorList>
            <person name="Kiyama R."/>
            <person name="Furutani Y."/>
            <person name="Kawaguchi K."/>
            <person name="Nakanishi T."/>
        </authorList>
    </citation>
    <scope>NUCLEOTIDE SEQUENCE [LARGE SCALE GENOMIC DNA]</scope>
</reference>
<evidence type="ECO:0000313" key="8">
    <source>
        <dbReference type="EMBL" id="GBE83784.1"/>
    </source>
</evidence>
<accession>A0A401GPU7</accession>
<dbReference type="InParanoid" id="A0A401GPU7"/>
<keyword evidence="9" id="KW-1185">Reference proteome</keyword>
<evidence type="ECO:0000256" key="3">
    <source>
        <dbReference type="ARBA" id="ARBA00022763"/>
    </source>
</evidence>
<dbReference type="AlphaFoldDB" id="A0A401GPU7"/>
<dbReference type="GO" id="GO:0140664">
    <property type="term" value="F:ATP-dependent DNA damage sensor activity"/>
    <property type="evidence" value="ECO:0007669"/>
    <property type="project" value="InterPro"/>
</dbReference>
<name>A0A401GPU7_9APHY</name>
<dbReference type="EMBL" id="BFAD01000005">
    <property type="protein sequence ID" value="GBE83784.1"/>
    <property type="molecule type" value="Genomic_DNA"/>
</dbReference>
<dbReference type="InterPro" id="IPR027417">
    <property type="entry name" value="P-loop_NTPase"/>
</dbReference>
<dbReference type="RefSeq" id="XP_027614697.1">
    <property type="nucleotide sequence ID" value="XM_027758896.1"/>
</dbReference>
<dbReference type="GeneID" id="38780701"/>
<dbReference type="InterPro" id="IPR020588">
    <property type="entry name" value="RecA_ATP-bd"/>
</dbReference>
<dbReference type="GO" id="GO:0033065">
    <property type="term" value="C:Rad51C-XRCC3 complex"/>
    <property type="evidence" value="ECO:0007669"/>
    <property type="project" value="TreeGrafter"/>
</dbReference>